<dbReference type="AlphaFoldDB" id="A0A5N5E418"/>
<feature type="transmembrane region" description="Helical" evidence="1">
    <location>
        <begin position="136"/>
        <end position="155"/>
    </location>
</feature>
<proteinExistence type="predicted"/>
<keyword evidence="1" id="KW-1133">Transmembrane helix</keyword>
<keyword evidence="1" id="KW-0472">Membrane</keyword>
<feature type="transmembrane region" description="Helical" evidence="1">
    <location>
        <begin position="98"/>
        <end position="116"/>
    </location>
</feature>
<accession>A0A5N5E418</accession>
<dbReference type="Proteomes" id="UP000325576">
    <property type="component" value="Unassembled WGS sequence"/>
</dbReference>
<sequence length="164" mass="17682">MLGVGALVIGLSILATRSQFSEWIQVLTVPVAFLALWGIVYRRSNTAGVRRRGVGYYVIALIAVFSVLFGRLPLSHSIGALTLLGAGFLIIGSRERRWPVWATALMAIVIGLLTSSETIRRIVRLDETPTSVVPSAIAVLILAVVALAGACRFRLAENRELQGV</sequence>
<comment type="caution">
    <text evidence="2">The sequence shown here is derived from an EMBL/GenBank/DDBJ whole genome shotgun (WGS) entry which is preliminary data.</text>
</comment>
<keyword evidence="1" id="KW-0812">Transmembrane</keyword>
<evidence type="ECO:0000313" key="3">
    <source>
        <dbReference type="Proteomes" id="UP000325576"/>
    </source>
</evidence>
<protein>
    <submittedName>
        <fullName evidence="2">Uncharacterized protein</fullName>
    </submittedName>
</protein>
<evidence type="ECO:0000313" key="2">
    <source>
        <dbReference type="EMBL" id="KAB2585145.1"/>
    </source>
</evidence>
<feature type="transmembrane region" description="Helical" evidence="1">
    <location>
        <begin position="23"/>
        <end position="41"/>
    </location>
</feature>
<organism evidence="2 3">
    <name type="scientific">Rhodococcus erythropolis</name>
    <name type="common">Arthrobacter picolinophilus</name>
    <dbReference type="NCBI Taxonomy" id="1833"/>
    <lineage>
        <taxon>Bacteria</taxon>
        <taxon>Bacillati</taxon>
        <taxon>Actinomycetota</taxon>
        <taxon>Actinomycetes</taxon>
        <taxon>Mycobacteriales</taxon>
        <taxon>Nocardiaceae</taxon>
        <taxon>Rhodococcus</taxon>
        <taxon>Rhodococcus erythropolis group</taxon>
    </lineage>
</organism>
<dbReference type="EMBL" id="MRBO01000362">
    <property type="protein sequence ID" value="KAB2585145.1"/>
    <property type="molecule type" value="Genomic_DNA"/>
</dbReference>
<evidence type="ECO:0000256" key="1">
    <source>
        <dbReference type="SAM" id="Phobius"/>
    </source>
</evidence>
<feature type="transmembrane region" description="Helical" evidence="1">
    <location>
        <begin position="75"/>
        <end position="91"/>
    </location>
</feature>
<feature type="transmembrane region" description="Helical" evidence="1">
    <location>
        <begin position="53"/>
        <end position="69"/>
    </location>
</feature>
<gene>
    <name evidence="2" type="ORF">BS297_11965</name>
</gene>
<reference evidence="2 3" key="1">
    <citation type="journal article" date="2017" name="Poromechanics V (2013)">
        <title>Genomic Characterization of the Arsenic-Tolerant Actinobacterium, &lt;i&gt;Rhodococcus erythropolis&lt;/i&gt; S43.</title>
        <authorList>
            <person name="Retamal-Morales G."/>
            <person name="Mehnert M."/>
            <person name="Schwabe R."/>
            <person name="Tischler D."/>
            <person name="Schloemann M."/>
            <person name="Levican G.J."/>
        </authorList>
    </citation>
    <scope>NUCLEOTIDE SEQUENCE [LARGE SCALE GENOMIC DNA]</scope>
    <source>
        <strain evidence="2 3">S43</strain>
    </source>
</reference>
<name>A0A5N5E418_RHOER</name>